<evidence type="ECO:0000259" key="1">
    <source>
        <dbReference type="PROSITE" id="PS50042"/>
    </source>
</evidence>
<dbReference type="Proteomes" id="UP000714380">
    <property type="component" value="Unassembled WGS sequence"/>
</dbReference>
<organism evidence="3 4">
    <name type="scientific">Thalassolituus marinus</name>
    <dbReference type="NCBI Taxonomy" id="671053"/>
    <lineage>
        <taxon>Bacteria</taxon>
        <taxon>Pseudomonadati</taxon>
        <taxon>Pseudomonadota</taxon>
        <taxon>Gammaproteobacteria</taxon>
        <taxon>Oceanospirillales</taxon>
        <taxon>Oceanospirillaceae</taxon>
        <taxon>Thalassolituus</taxon>
    </lineage>
</organism>
<dbReference type="PROSITE" id="PS50206">
    <property type="entry name" value="RHODANESE_3"/>
    <property type="match status" value="1"/>
</dbReference>
<sequence length="342" mass="38150">MEEKTGSELTPEQVQRFIPFDELSLETIAELMPHFRPYSAPAMKMLFKRGSEDDECHFLLEGEIDLADEQFRISKVHGDDDENFLALDASHSIHRHAAVTQSPCKLFAIRRQYLELITTWSELRQSYELDESESDWLETLLTSELFNRVPPANIQKLLSRFNERVVTLGEEIVHEGEEGNECYVIKTGKAIVTRRAHNQNETLAALTNGALFGEDALISNLPRNATVTMSSDGVLMTLTKDDFDTLLKGPVLEYVNSSDLESLIEEGDTGTVLLDVRTAQEASVSPIPRAQSIPLAQLRSRLGQLSKTFIYVVCGEGRAEAAAYILTEAGYQAKVLKPAQSA</sequence>
<dbReference type="CDD" id="cd00038">
    <property type="entry name" value="CAP_ED"/>
    <property type="match status" value="1"/>
</dbReference>
<evidence type="ECO:0000313" key="4">
    <source>
        <dbReference type="Proteomes" id="UP000714380"/>
    </source>
</evidence>
<dbReference type="InterPro" id="IPR001763">
    <property type="entry name" value="Rhodanese-like_dom"/>
</dbReference>
<feature type="domain" description="Rhodanese" evidence="2">
    <location>
        <begin position="267"/>
        <end position="341"/>
    </location>
</feature>
<keyword evidence="4" id="KW-1185">Reference proteome</keyword>
<accession>A0ABS7ZPN7</accession>
<comment type="caution">
    <text evidence="3">The sequence shown here is derived from an EMBL/GenBank/DDBJ whole genome shotgun (WGS) entry which is preliminary data.</text>
</comment>
<dbReference type="InterPro" id="IPR014710">
    <property type="entry name" value="RmlC-like_jellyroll"/>
</dbReference>
<feature type="domain" description="Cyclic nucleotide-binding" evidence="1">
    <location>
        <begin position="145"/>
        <end position="247"/>
    </location>
</feature>
<proteinExistence type="predicted"/>
<dbReference type="InterPro" id="IPR036873">
    <property type="entry name" value="Rhodanese-like_dom_sf"/>
</dbReference>
<feature type="domain" description="Cyclic nucleotide-binding" evidence="1">
    <location>
        <begin position="19"/>
        <end position="117"/>
    </location>
</feature>
<dbReference type="EMBL" id="JAEDAH010000042">
    <property type="protein sequence ID" value="MCA6063640.1"/>
    <property type="molecule type" value="Genomic_DNA"/>
</dbReference>
<dbReference type="InterPro" id="IPR050397">
    <property type="entry name" value="Env_Response_Regulators"/>
</dbReference>
<dbReference type="InterPro" id="IPR000595">
    <property type="entry name" value="cNMP-bd_dom"/>
</dbReference>
<dbReference type="SUPFAM" id="SSF51206">
    <property type="entry name" value="cAMP-binding domain-like"/>
    <property type="match status" value="2"/>
</dbReference>
<dbReference type="SUPFAM" id="SSF52821">
    <property type="entry name" value="Rhodanese/Cell cycle control phosphatase"/>
    <property type="match status" value="1"/>
</dbReference>
<dbReference type="Pfam" id="PF00581">
    <property type="entry name" value="Rhodanese"/>
    <property type="match status" value="1"/>
</dbReference>
<dbReference type="PANTHER" id="PTHR24567:SF74">
    <property type="entry name" value="HTH-TYPE TRANSCRIPTIONAL REGULATOR ARCR"/>
    <property type="match status" value="1"/>
</dbReference>
<dbReference type="PANTHER" id="PTHR24567">
    <property type="entry name" value="CRP FAMILY TRANSCRIPTIONAL REGULATORY PROTEIN"/>
    <property type="match status" value="1"/>
</dbReference>
<dbReference type="RefSeq" id="WP_225673829.1">
    <property type="nucleotide sequence ID" value="NZ_JAEDAH010000042.1"/>
</dbReference>
<dbReference type="Pfam" id="PF00027">
    <property type="entry name" value="cNMP_binding"/>
    <property type="match status" value="1"/>
</dbReference>
<evidence type="ECO:0000313" key="3">
    <source>
        <dbReference type="EMBL" id="MCA6063640.1"/>
    </source>
</evidence>
<reference evidence="3 4" key="1">
    <citation type="submission" date="2020-12" db="EMBL/GenBank/DDBJ databases">
        <title>Novel Thalassolituus-related marine hydrocarbonoclastic bacteria mediated algae-derived hydrocarbons mineralization in twilight zone of the northern South China Sea.</title>
        <authorList>
            <person name="Dong C."/>
        </authorList>
    </citation>
    <scope>NUCLEOTIDE SEQUENCE [LARGE SCALE GENOMIC DNA]</scope>
    <source>
        <strain evidence="3 4">IMCC1826</strain>
    </source>
</reference>
<dbReference type="PROSITE" id="PS50042">
    <property type="entry name" value="CNMP_BINDING_3"/>
    <property type="match status" value="2"/>
</dbReference>
<dbReference type="InterPro" id="IPR018490">
    <property type="entry name" value="cNMP-bd_dom_sf"/>
</dbReference>
<name>A0ABS7ZPN7_9GAMM</name>
<gene>
    <name evidence="3" type="ORF">I9W95_08465</name>
</gene>
<dbReference type="Gene3D" id="2.60.120.10">
    <property type="entry name" value="Jelly Rolls"/>
    <property type="match status" value="2"/>
</dbReference>
<evidence type="ECO:0000259" key="2">
    <source>
        <dbReference type="PROSITE" id="PS50206"/>
    </source>
</evidence>
<dbReference type="SMART" id="SM00100">
    <property type="entry name" value="cNMP"/>
    <property type="match status" value="2"/>
</dbReference>
<protein>
    <submittedName>
        <fullName evidence="3">Cyclic nucleotide-binding domain-containing protein</fullName>
    </submittedName>
</protein>
<dbReference type="Gene3D" id="3.40.250.10">
    <property type="entry name" value="Rhodanese-like domain"/>
    <property type="match status" value="1"/>
</dbReference>